<keyword evidence="2 5" id="KW-0479">Metal-binding</keyword>
<evidence type="ECO:0000256" key="2">
    <source>
        <dbReference type="ARBA" id="ARBA00022723"/>
    </source>
</evidence>
<dbReference type="PANTHER" id="PTHR32308">
    <property type="entry name" value="LYASE BETA SUBUNIT, PUTATIVE (AFU_ORTHOLOGUE AFUA_4G13030)-RELATED"/>
    <property type="match status" value="1"/>
</dbReference>
<keyword evidence="3 5" id="KW-0460">Magnesium</keyword>
<evidence type="ECO:0000259" key="6">
    <source>
        <dbReference type="Pfam" id="PF03328"/>
    </source>
</evidence>
<dbReference type="GO" id="GO:0000287">
    <property type="term" value="F:magnesium ion binding"/>
    <property type="evidence" value="ECO:0007669"/>
    <property type="project" value="TreeGrafter"/>
</dbReference>
<evidence type="ECO:0000313" key="8">
    <source>
        <dbReference type="Proteomes" id="UP000660745"/>
    </source>
</evidence>
<accession>A0A918A7W5</accession>
<feature type="binding site" evidence="5">
    <location>
        <position position="152"/>
    </location>
    <ligand>
        <name>Mg(2+)</name>
        <dbReference type="ChEBI" id="CHEBI:18420"/>
    </ligand>
</feature>
<dbReference type="SUPFAM" id="SSF51621">
    <property type="entry name" value="Phosphoenolpyruvate/pyruvate domain"/>
    <property type="match status" value="1"/>
</dbReference>
<feature type="domain" description="HpcH/HpaI aldolase/citrate lyase" evidence="6">
    <location>
        <begin position="4"/>
        <end position="221"/>
    </location>
</feature>
<evidence type="ECO:0000256" key="1">
    <source>
        <dbReference type="ARBA" id="ARBA00001946"/>
    </source>
</evidence>
<keyword evidence="7" id="KW-0456">Lyase</keyword>
<feature type="binding site" evidence="4">
    <location>
        <position position="126"/>
    </location>
    <ligand>
        <name>substrate</name>
    </ligand>
</feature>
<dbReference type="PIRSF" id="PIRSF015582">
    <property type="entry name" value="Cit_lyase_B"/>
    <property type="match status" value="1"/>
</dbReference>
<feature type="binding site" evidence="4">
    <location>
        <position position="67"/>
    </location>
    <ligand>
        <name>substrate</name>
    </ligand>
</feature>
<reference evidence="7" key="2">
    <citation type="submission" date="2020-09" db="EMBL/GenBank/DDBJ databases">
        <authorList>
            <person name="Sun Q."/>
            <person name="Zhou Y."/>
        </authorList>
    </citation>
    <scope>NUCLEOTIDE SEQUENCE</scope>
    <source>
        <strain evidence="7">CGMCC 4.7430</strain>
    </source>
</reference>
<protein>
    <submittedName>
        <fullName evidence="7">CoA ester lyase</fullName>
    </submittedName>
</protein>
<comment type="caution">
    <text evidence="7">The sequence shown here is derived from an EMBL/GenBank/DDBJ whole genome shotgun (WGS) entry which is preliminary data.</text>
</comment>
<dbReference type="EMBL" id="BMNK01000005">
    <property type="protein sequence ID" value="GGP07649.1"/>
    <property type="molecule type" value="Genomic_DNA"/>
</dbReference>
<keyword evidence="8" id="KW-1185">Reference proteome</keyword>
<dbReference type="GO" id="GO:0006107">
    <property type="term" value="P:oxaloacetate metabolic process"/>
    <property type="evidence" value="ECO:0007669"/>
    <property type="project" value="TreeGrafter"/>
</dbReference>
<dbReference type="Pfam" id="PF03328">
    <property type="entry name" value="HpcH_HpaI"/>
    <property type="match status" value="1"/>
</dbReference>
<organism evidence="7 8">
    <name type="scientific">Nonomuraea glycinis</name>
    <dbReference type="NCBI Taxonomy" id="2047744"/>
    <lineage>
        <taxon>Bacteria</taxon>
        <taxon>Bacillati</taxon>
        <taxon>Actinomycetota</taxon>
        <taxon>Actinomycetes</taxon>
        <taxon>Streptosporangiales</taxon>
        <taxon>Streptosporangiaceae</taxon>
        <taxon>Nonomuraea</taxon>
    </lineage>
</organism>
<gene>
    <name evidence="7" type="ORF">GCM10012278_36270</name>
</gene>
<dbReference type="PANTHER" id="PTHR32308:SF10">
    <property type="entry name" value="CITRATE LYASE SUBUNIT BETA"/>
    <property type="match status" value="1"/>
</dbReference>
<sequence>MTPRSYLYVPADQSDKLAKSRASAADALILDLEDAVAAGSKETARKQAGEFVVSLGSAPATPQTWVRVNADTVEEDVAAVAAPGLRGVVVPKADPEVLARADAALTRAETAHARPAGAFAVLALIESAVGVARAEDVAAAPRVVRLGLGEADLAGELGLRPGPAREELWPIRSRIVVASAAAGILAPVGPVDTAVRDTGLLQETTRTLLRQGFRARTAISPRQLPVINEVFTPDADELAVARDLLDRLAEAERRGSGVALDAAGRLIDAAVARTAREVVGRAR</sequence>
<dbReference type="InterPro" id="IPR011206">
    <property type="entry name" value="Citrate_lyase_beta/mcl1/mcl2"/>
</dbReference>
<evidence type="ECO:0000256" key="4">
    <source>
        <dbReference type="PIRSR" id="PIRSR015582-1"/>
    </source>
</evidence>
<evidence type="ECO:0000256" key="5">
    <source>
        <dbReference type="PIRSR" id="PIRSR015582-2"/>
    </source>
</evidence>
<name>A0A918A7W5_9ACTN</name>
<comment type="cofactor">
    <cofactor evidence="1">
        <name>Mg(2+)</name>
        <dbReference type="ChEBI" id="CHEBI:18420"/>
    </cofactor>
</comment>
<dbReference type="InterPro" id="IPR005000">
    <property type="entry name" value="Aldolase/citrate-lyase_domain"/>
</dbReference>
<dbReference type="AlphaFoldDB" id="A0A918A7W5"/>
<evidence type="ECO:0000256" key="3">
    <source>
        <dbReference type="ARBA" id="ARBA00022842"/>
    </source>
</evidence>
<dbReference type="RefSeq" id="WP_189139784.1">
    <property type="nucleotide sequence ID" value="NZ_BMNK01000005.1"/>
</dbReference>
<feature type="binding site" evidence="5">
    <location>
        <position position="126"/>
    </location>
    <ligand>
        <name>Mg(2+)</name>
        <dbReference type="ChEBI" id="CHEBI:18420"/>
    </ligand>
</feature>
<reference evidence="7" key="1">
    <citation type="journal article" date="2014" name="Int. J. Syst. Evol. Microbiol.">
        <title>Complete genome sequence of Corynebacterium casei LMG S-19264T (=DSM 44701T), isolated from a smear-ripened cheese.</title>
        <authorList>
            <consortium name="US DOE Joint Genome Institute (JGI-PGF)"/>
            <person name="Walter F."/>
            <person name="Albersmeier A."/>
            <person name="Kalinowski J."/>
            <person name="Ruckert C."/>
        </authorList>
    </citation>
    <scope>NUCLEOTIDE SEQUENCE</scope>
    <source>
        <strain evidence="7">CGMCC 4.7430</strain>
    </source>
</reference>
<dbReference type="GO" id="GO:0016829">
    <property type="term" value="F:lyase activity"/>
    <property type="evidence" value="ECO:0007669"/>
    <property type="project" value="UniProtKB-KW"/>
</dbReference>
<dbReference type="InterPro" id="IPR015813">
    <property type="entry name" value="Pyrv/PenolPyrv_kinase-like_dom"/>
</dbReference>
<dbReference type="InterPro" id="IPR040442">
    <property type="entry name" value="Pyrv_kinase-like_dom_sf"/>
</dbReference>
<evidence type="ECO:0000313" key="7">
    <source>
        <dbReference type="EMBL" id="GGP07649.1"/>
    </source>
</evidence>
<dbReference type="Gene3D" id="3.20.20.60">
    <property type="entry name" value="Phosphoenolpyruvate-binding domains"/>
    <property type="match status" value="1"/>
</dbReference>
<proteinExistence type="predicted"/>
<dbReference type="Proteomes" id="UP000660745">
    <property type="component" value="Unassembled WGS sequence"/>
</dbReference>